<keyword evidence="1" id="KW-0472">Membrane</keyword>
<keyword evidence="1" id="KW-0812">Transmembrane</keyword>
<name>A0ABU6J836_9BURK</name>
<gene>
    <name evidence="2" type="ORF">RY831_10595</name>
</gene>
<accession>A0ABU6J836</accession>
<dbReference type="Proteomes" id="UP001352263">
    <property type="component" value="Unassembled WGS sequence"/>
</dbReference>
<keyword evidence="3" id="KW-1185">Reference proteome</keyword>
<evidence type="ECO:0000313" key="2">
    <source>
        <dbReference type="EMBL" id="MEC4719598.1"/>
    </source>
</evidence>
<proteinExistence type="predicted"/>
<dbReference type="EMBL" id="JAWIIV010000007">
    <property type="protein sequence ID" value="MEC4719598.1"/>
    <property type="molecule type" value="Genomic_DNA"/>
</dbReference>
<keyword evidence="1" id="KW-1133">Transmembrane helix</keyword>
<protein>
    <submittedName>
        <fullName evidence="2">Uncharacterized protein</fullName>
    </submittedName>
</protein>
<reference evidence="2 3" key="1">
    <citation type="submission" date="2023-10" db="EMBL/GenBank/DDBJ databases">
        <title>Noviherbaspirillum sp. CPCC 100848 genome assembly.</title>
        <authorList>
            <person name="Li X.Y."/>
            <person name="Fang X.M."/>
        </authorList>
    </citation>
    <scope>NUCLEOTIDE SEQUENCE [LARGE SCALE GENOMIC DNA]</scope>
    <source>
        <strain evidence="2 3">CPCC 100848</strain>
    </source>
</reference>
<feature type="transmembrane region" description="Helical" evidence="1">
    <location>
        <begin position="6"/>
        <end position="29"/>
    </location>
</feature>
<dbReference type="RefSeq" id="WP_326506312.1">
    <property type="nucleotide sequence ID" value="NZ_JAWIIV010000007.1"/>
</dbReference>
<evidence type="ECO:0000256" key="1">
    <source>
        <dbReference type="SAM" id="Phobius"/>
    </source>
</evidence>
<evidence type="ECO:0000313" key="3">
    <source>
        <dbReference type="Proteomes" id="UP001352263"/>
    </source>
</evidence>
<sequence length="62" mass="6652">MNEGSTVLLFKVMCVIMYIYATATIMSCFPRLERLAGSKLKLRAGGSQAGHSSDESTPSHSA</sequence>
<organism evidence="2 3">
    <name type="scientific">Noviherbaspirillum album</name>
    <dbReference type="NCBI Taxonomy" id="3080276"/>
    <lineage>
        <taxon>Bacteria</taxon>
        <taxon>Pseudomonadati</taxon>
        <taxon>Pseudomonadota</taxon>
        <taxon>Betaproteobacteria</taxon>
        <taxon>Burkholderiales</taxon>
        <taxon>Oxalobacteraceae</taxon>
        <taxon>Noviherbaspirillum</taxon>
    </lineage>
</organism>
<comment type="caution">
    <text evidence="2">The sequence shown here is derived from an EMBL/GenBank/DDBJ whole genome shotgun (WGS) entry which is preliminary data.</text>
</comment>